<evidence type="ECO:0000313" key="3">
    <source>
        <dbReference type="Proteomes" id="UP000523007"/>
    </source>
</evidence>
<reference evidence="2 3" key="1">
    <citation type="submission" date="2020-08" db="EMBL/GenBank/DDBJ databases">
        <title>Sequencing the genomes of 1000 actinobacteria strains.</title>
        <authorList>
            <person name="Klenk H.-P."/>
        </authorList>
    </citation>
    <scope>NUCLEOTIDE SEQUENCE [LARGE SCALE GENOMIC DNA]</scope>
    <source>
        <strain evidence="2 3">DSM 102030</strain>
    </source>
</reference>
<dbReference type="SUPFAM" id="SSF142906">
    <property type="entry name" value="YjbR-like"/>
    <property type="match status" value="1"/>
</dbReference>
<protein>
    <recommendedName>
        <fullName evidence="1">DUF6194 domain-containing protein</fullName>
    </recommendedName>
</protein>
<sequence length="157" mass="17378">MDATAMTHYITETFDGVRVVESSGDTFLFYDPEGDLPSERLFSFAIATVVTSDSNDTVSDLDHPGAYRVNIGLPKGAYTARFGPAPAVRDEHGVLETGYDYAVRDRVLPHPHYASQHWVCVVSPGPETTGEVRRMLDEAHRFVARKHANNRARRAAS</sequence>
<keyword evidence="3" id="KW-1185">Reference proteome</keyword>
<dbReference type="RefSeq" id="WP_221445413.1">
    <property type="nucleotide sequence ID" value="NZ_JACHJT010000001.1"/>
</dbReference>
<dbReference type="InterPro" id="IPR045676">
    <property type="entry name" value="DUF6194"/>
</dbReference>
<dbReference type="InterPro" id="IPR038056">
    <property type="entry name" value="YjbR-like_sf"/>
</dbReference>
<evidence type="ECO:0000259" key="1">
    <source>
        <dbReference type="Pfam" id="PF19694"/>
    </source>
</evidence>
<comment type="caution">
    <text evidence="2">The sequence shown here is derived from an EMBL/GenBank/DDBJ whole genome shotgun (WGS) entry which is preliminary data.</text>
</comment>
<gene>
    <name evidence="2" type="ORF">F4561_001814</name>
</gene>
<dbReference type="Gene3D" id="3.90.1150.30">
    <property type="match status" value="1"/>
</dbReference>
<proteinExistence type="predicted"/>
<dbReference type="Proteomes" id="UP000523007">
    <property type="component" value="Unassembled WGS sequence"/>
</dbReference>
<dbReference type="EMBL" id="JACHJT010000001">
    <property type="protein sequence ID" value="MBB4930994.1"/>
    <property type="molecule type" value="Genomic_DNA"/>
</dbReference>
<evidence type="ECO:0000313" key="2">
    <source>
        <dbReference type="EMBL" id="MBB4930994.1"/>
    </source>
</evidence>
<organism evidence="2 3">
    <name type="scientific">Lipingzhangella halophila</name>
    <dbReference type="NCBI Taxonomy" id="1783352"/>
    <lineage>
        <taxon>Bacteria</taxon>
        <taxon>Bacillati</taxon>
        <taxon>Actinomycetota</taxon>
        <taxon>Actinomycetes</taxon>
        <taxon>Streptosporangiales</taxon>
        <taxon>Nocardiopsidaceae</taxon>
        <taxon>Lipingzhangella</taxon>
    </lineage>
</organism>
<dbReference type="Pfam" id="PF19694">
    <property type="entry name" value="DUF6194"/>
    <property type="match status" value="1"/>
</dbReference>
<name>A0A7W7RFD2_9ACTN</name>
<accession>A0A7W7RFD2</accession>
<dbReference type="AlphaFoldDB" id="A0A7W7RFD2"/>
<feature type="domain" description="DUF6194" evidence="1">
    <location>
        <begin position="1"/>
        <end position="151"/>
    </location>
</feature>